<name>A0A0F9GS60_9ZZZZ</name>
<evidence type="ECO:0000256" key="1">
    <source>
        <dbReference type="ARBA" id="ARBA00006484"/>
    </source>
</evidence>
<dbReference type="InterPro" id="IPR002347">
    <property type="entry name" value="SDR_fam"/>
</dbReference>
<dbReference type="EMBL" id="LAZR01019184">
    <property type="protein sequence ID" value="KKL93451.1"/>
    <property type="molecule type" value="Genomic_DNA"/>
</dbReference>
<feature type="domain" description="Ketoreductase" evidence="4">
    <location>
        <begin position="8"/>
        <end position="188"/>
    </location>
</feature>
<dbReference type="PRINTS" id="PR00081">
    <property type="entry name" value="GDHRDH"/>
</dbReference>
<comment type="caution">
    <text evidence="5">The sequence shown here is derived from an EMBL/GenBank/DDBJ whole genome shotgun (WGS) entry which is preliminary data.</text>
</comment>
<comment type="similarity">
    <text evidence="1">Belongs to the short-chain dehydrogenases/reductases (SDR) family.</text>
</comment>
<sequence length="203" mass="21862">MSCLNHGKVAIVTGSSRGLGRAIVRELADHGCKVVINYFQSKEQAEQLLAELKNKGQEAICVQAGVAHPDDVQNLIDTTVKEFGGIDILVNNAGVNRDRTIRRMSAEEWQEVIATDLSSVFYCTNAALPHMIERGGGRIVNMSSIVGQMGNLGQSNYAAAKAGIVGFTKSAAQEFARFNITVNAMCPGFIATEMVTNLTEEVQ</sequence>
<protein>
    <recommendedName>
        <fullName evidence="4">Ketoreductase domain-containing protein</fullName>
    </recommendedName>
</protein>
<reference evidence="5" key="1">
    <citation type="journal article" date="2015" name="Nature">
        <title>Complex archaea that bridge the gap between prokaryotes and eukaryotes.</title>
        <authorList>
            <person name="Spang A."/>
            <person name="Saw J.H."/>
            <person name="Jorgensen S.L."/>
            <person name="Zaremba-Niedzwiedzka K."/>
            <person name="Martijn J."/>
            <person name="Lind A.E."/>
            <person name="van Eijk R."/>
            <person name="Schleper C."/>
            <person name="Guy L."/>
            <person name="Ettema T.J."/>
        </authorList>
    </citation>
    <scope>NUCLEOTIDE SEQUENCE</scope>
</reference>
<keyword evidence="3" id="KW-0175">Coiled coil</keyword>
<dbReference type="PRINTS" id="PR00080">
    <property type="entry name" value="SDRFAMILY"/>
</dbReference>
<dbReference type="InterPro" id="IPR050259">
    <property type="entry name" value="SDR"/>
</dbReference>
<dbReference type="GO" id="GO:0032787">
    <property type="term" value="P:monocarboxylic acid metabolic process"/>
    <property type="evidence" value="ECO:0007669"/>
    <property type="project" value="UniProtKB-ARBA"/>
</dbReference>
<feature type="coiled-coil region" evidence="3">
    <location>
        <begin position="35"/>
        <end position="62"/>
    </location>
</feature>
<evidence type="ECO:0000313" key="5">
    <source>
        <dbReference type="EMBL" id="KKL93451.1"/>
    </source>
</evidence>
<evidence type="ECO:0000259" key="4">
    <source>
        <dbReference type="SMART" id="SM00822"/>
    </source>
</evidence>
<dbReference type="Gene3D" id="3.40.50.720">
    <property type="entry name" value="NAD(P)-binding Rossmann-like Domain"/>
    <property type="match status" value="1"/>
</dbReference>
<proteinExistence type="inferred from homology"/>
<dbReference type="SUPFAM" id="SSF51735">
    <property type="entry name" value="NAD(P)-binding Rossmann-fold domains"/>
    <property type="match status" value="1"/>
</dbReference>
<dbReference type="SMART" id="SM00822">
    <property type="entry name" value="PKS_KR"/>
    <property type="match status" value="1"/>
</dbReference>
<dbReference type="InterPro" id="IPR020904">
    <property type="entry name" value="Sc_DH/Rdtase_CS"/>
</dbReference>
<dbReference type="InterPro" id="IPR036291">
    <property type="entry name" value="NAD(P)-bd_dom_sf"/>
</dbReference>
<dbReference type="PANTHER" id="PTHR42879">
    <property type="entry name" value="3-OXOACYL-(ACYL-CARRIER-PROTEIN) REDUCTASE"/>
    <property type="match status" value="1"/>
</dbReference>
<keyword evidence="2" id="KW-0560">Oxidoreductase</keyword>
<dbReference type="FunFam" id="3.40.50.720:FF:000173">
    <property type="entry name" value="3-oxoacyl-[acyl-carrier protein] reductase"/>
    <property type="match status" value="1"/>
</dbReference>
<dbReference type="PROSITE" id="PS00061">
    <property type="entry name" value="ADH_SHORT"/>
    <property type="match status" value="1"/>
</dbReference>
<feature type="non-terminal residue" evidence="5">
    <location>
        <position position="203"/>
    </location>
</feature>
<gene>
    <name evidence="5" type="ORF">LCGC14_1874580</name>
</gene>
<evidence type="ECO:0000256" key="3">
    <source>
        <dbReference type="SAM" id="Coils"/>
    </source>
</evidence>
<evidence type="ECO:0000256" key="2">
    <source>
        <dbReference type="ARBA" id="ARBA00023002"/>
    </source>
</evidence>
<dbReference type="PANTHER" id="PTHR42879:SF2">
    <property type="entry name" value="3-OXOACYL-[ACYL-CARRIER-PROTEIN] REDUCTASE FABG"/>
    <property type="match status" value="1"/>
</dbReference>
<dbReference type="AlphaFoldDB" id="A0A0F9GS60"/>
<dbReference type="GO" id="GO:0016491">
    <property type="term" value="F:oxidoreductase activity"/>
    <property type="evidence" value="ECO:0007669"/>
    <property type="project" value="UniProtKB-KW"/>
</dbReference>
<dbReference type="InterPro" id="IPR057326">
    <property type="entry name" value="KR_dom"/>
</dbReference>
<accession>A0A0F9GS60</accession>
<organism evidence="5">
    <name type="scientific">marine sediment metagenome</name>
    <dbReference type="NCBI Taxonomy" id="412755"/>
    <lineage>
        <taxon>unclassified sequences</taxon>
        <taxon>metagenomes</taxon>
        <taxon>ecological metagenomes</taxon>
    </lineage>
</organism>
<dbReference type="Pfam" id="PF00106">
    <property type="entry name" value="adh_short"/>
    <property type="match status" value="1"/>
</dbReference>